<dbReference type="EMBL" id="KZ805383">
    <property type="protein sequence ID" value="PVH99917.1"/>
    <property type="molecule type" value="Genomic_DNA"/>
</dbReference>
<reference evidence="2 3" key="1">
    <citation type="journal article" date="2018" name="Sci. Rep.">
        <title>Comparative genomics provides insights into the lifestyle and reveals functional heterogeneity of dark septate endophytic fungi.</title>
        <authorList>
            <person name="Knapp D.G."/>
            <person name="Nemeth J.B."/>
            <person name="Barry K."/>
            <person name="Hainaut M."/>
            <person name="Henrissat B."/>
            <person name="Johnson J."/>
            <person name="Kuo A."/>
            <person name="Lim J.H.P."/>
            <person name="Lipzen A."/>
            <person name="Nolan M."/>
            <person name="Ohm R.A."/>
            <person name="Tamas L."/>
            <person name="Grigoriev I.V."/>
            <person name="Spatafora J.W."/>
            <person name="Nagy L.G."/>
            <person name="Kovacs G.M."/>
        </authorList>
    </citation>
    <scope>NUCLEOTIDE SEQUENCE [LARGE SCALE GENOMIC DNA]</scope>
    <source>
        <strain evidence="2 3">DSE2036</strain>
    </source>
</reference>
<dbReference type="SUPFAM" id="SSF52777">
    <property type="entry name" value="CoA-dependent acyltransferases"/>
    <property type="match status" value="1"/>
</dbReference>
<dbReference type="InterPro" id="IPR052058">
    <property type="entry name" value="Alcohol_O-acetyltransferase"/>
</dbReference>
<dbReference type="STRING" id="97972.A0A2V1DNV6"/>
<dbReference type="GO" id="GO:0008080">
    <property type="term" value="F:N-acetyltransferase activity"/>
    <property type="evidence" value="ECO:0007669"/>
    <property type="project" value="TreeGrafter"/>
</dbReference>
<gene>
    <name evidence="2" type="ORF">DM02DRAFT_415449</name>
</gene>
<protein>
    <recommendedName>
        <fullName evidence="4">Alcohol acetyltransferase</fullName>
    </recommendedName>
</protein>
<evidence type="ECO:0000313" key="2">
    <source>
        <dbReference type="EMBL" id="PVH99917.1"/>
    </source>
</evidence>
<dbReference type="InterPro" id="IPR010828">
    <property type="entry name" value="Atf2/Sli1-like"/>
</dbReference>
<dbReference type="Pfam" id="PF07247">
    <property type="entry name" value="AATase"/>
    <property type="match status" value="1"/>
</dbReference>
<dbReference type="OrthoDB" id="2150604at2759"/>
<name>A0A2V1DNV6_9PLEO</name>
<keyword evidence="3" id="KW-1185">Reference proteome</keyword>
<accession>A0A2V1DNV6</accession>
<organism evidence="2 3">
    <name type="scientific">Periconia macrospinosa</name>
    <dbReference type="NCBI Taxonomy" id="97972"/>
    <lineage>
        <taxon>Eukaryota</taxon>
        <taxon>Fungi</taxon>
        <taxon>Dikarya</taxon>
        <taxon>Ascomycota</taxon>
        <taxon>Pezizomycotina</taxon>
        <taxon>Dothideomycetes</taxon>
        <taxon>Pleosporomycetidae</taxon>
        <taxon>Pleosporales</taxon>
        <taxon>Massarineae</taxon>
        <taxon>Periconiaceae</taxon>
        <taxon>Periconia</taxon>
    </lineage>
</organism>
<evidence type="ECO:0000256" key="1">
    <source>
        <dbReference type="SAM" id="MobiDB-lite"/>
    </source>
</evidence>
<dbReference type="AlphaFoldDB" id="A0A2V1DNV6"/>
<feature type="compositionally biased region" description="Polar residues" evidence="1">
    <location>
        <begin position="1"/>
        <end position="18"/>
    </location>
</feature>
<dbReference type="InterPro" id="IPR023213">
    <property type="entry name" value="CAT-like_dom_sf"/>
</dbReference>
<dbReference type="PANTHER" id="PTHR28037">
    <property type="entry name" value="ALCOHOL O-ACETYLTRANSFERASE 1-RELATED"/>
    <property type="match status" value="1"/>
</dbReference>
<dbReference type="PANTHER" id="PTHR28037:SF1">
    <property type="entry name" value="ALCOHOL O-ACETYLTRANSFERASE 1-RELATED"/>
    <property type="match status" value="1"/>
</dbReference>
<dbReference type="Gene3D" id="3.30.559.10">
    <property type="entry name" value="Chloramphenicol acetyltransferase-like domain"/>
    <property type="match status" value="1"/>
</dbReference>
<sequence>MSLTSASSTTPSMNGSKSKASRQAIRRLGNNELYQLAKYCLDLYRGTSVSCRYAIPKELASENARSKLTSTINTAIGRVISRSPALQAGIARADSRKPVWIPLSVNLNHHVTWKFVEDSQDFERSLQDVIRSELDERFFDLDVRPGWRVVIMRDTNADLLNITFTWNHPHGDGTGGKIFHELLLEHLNILLSEEASGESSDGEVTLEMGDSFSKFPPATEKLAHLSVTPKFLLKQLWEDHKPTSIFKSPTQADWAPHPKSYSPTRFRVFTLDNDTLSKVLNACRQNETTLTALLNGLALVSMTKNLSKSKTSAFASVTAIDQRRFLPSNPPEYPWFDPQKTIGNYVSVMSHQFDRDLVAQIRSALTSTSWDGILPDRVLKLLWSVSARVRHEILARLNQGLKNDVVGLMKFVPDWRAQMKSDLKKPRKPSWIVTNIGVLQGKKAAGKWSICRGQFTLSTETPAAALLISIMTVRDGEMVVTCTWQDSVVEASLVECVVADLERWLRQIGTQA</sequence>
<evidence type="ECO:0008006" key="4">
    <source>
        <dbReference type="Google" id="ProtNLM"/>
    </source>
</evidence>
<proteinExistence type="predicted"/>
<feature type="region of interest" description="Disordered" evidence="1">
    <location>
        <begin position="1"/>
        <end position="22"/>
    </location>
</feature>
<dbReference type="Gene3D" id="3.30.559.30">
    <property type="entry name" value="Nonribosomal peptide synthetase, condensation domain"/>
    <property type="match status" value="1"/>
</dbReference>
<dbReference type="Proteomes" id="UP000244855">
    <property type="component" value="Unassembled WGS sequence"/>
</dbReference>
<evidence type="ECO:0000313" key="3">
    <source>
        <dbReference type="Proteomes" id="UP000244855"/>
    </source>
</evidence>